<feature type="binding site" evidence="4">
    <location>
        <position position="77"/>
    </location>
    <ligand>
        <name>Zn(2+)</name>
        <dbReference type="ChEBI" id="CHEBI:29105"/>
    </ligand>
</feature>
<organism evidence="5 6">
    <name type="scientific">Staphylothermus marinus (strain ATCC 43588 / DSM 3639 / JCM 9404 / F1)</name>
    <dbReference type="NCBI Taxonomy" id="399550"/>
    <lineage>
        <taxon>Archaea</taxon>
        <taxon>Thermoproteota</taxon>
        <taxon>Thermoprotei</taxon>
        <taxon>Desulfurococcales</taxon>
        <taxon>Desulfurococcaceae</taxon>
        <taxon>Staphylothermus</taxon>
    </lineage>
</organism>
<evidence type="ECO:0000313" key="5">
    <source>
        <dbReference type="EMBL" id="ABN69290.1"/>
    </source>
</evidence>
<keyword evidence="2 4" id="KW-0479">Metal-binding</keyword>
<dbReference type="KEGG" id="smr:Smar_0177"/>
<dbReference type="Gene3D" id="3.30.2320.80">
    <property type="match status" value="1"/>
</dbReference>
<dbReference type="STRING" id="399550.Smar_0177"/>
<dbReference type="SUPFAM" id="SSF57802">
    <property type="entry name" value="Rubredoxin-like"/>
    <property type="match status" value="1"/>
</dbReference>
<dbReference type="NCBIfam" id="NF003008">
    <property type="entry name" value="PRK03824.1"/>
    <property type="match status" value="1"/>
</dbReference>
<dbReference type="RefSeq" id="WP_011838481.1">
    <property type="nucleotide sequence ID" value="NC_009033.1"/>
</dbReference>
<sequence>MVHEWALAEALLDYVENYAKQKGINHVKRLVVKLGVLQSIDKEILSFSLNQLLSLRDIVIDKIDLIDEPVVLKCRRCGYEWSPKMDDVDESIREAIHFVPETVYSFFKCPRCGSRDFEIVKGRGVEIDSIELGEEK</sequence>
<reference evidence="5 6" key="2">
    <citation type="journal article" date="2009" name="Stand. Genomic Sci.">
        <title>Complete genome sequence of Staphylothermus marinus Stetter and Fiala 1986 type strain F1.</title>
        <authorList>
            <person name="Anderson I.J."/>
            <person name="Sun H."/>
            <person name="Lapidus A."/>
            <person name="Copeland A."/>
            <person name="Glavina Del Rio T."/>
            <person name="Tice H."/>
            <person name="Dalin E."/>
            <person name="Lucas S."/>
            <person name="Barry K."/>
            <person name="Land M."/>
            <person name="Richardson P."/>
            <person name="Huber H."/>
            <person name="Kyrpides N.C."/>
        </authorList>
    </citation>
    <scope>NUCLEOTIDE SEQUENCE [LARGE SCALE GENOMIC DNA]</scope>
    <source>
        <strain evidence="6">ATCC 43588 / DSM 3639 / JCM 9404 / F1</strain>
    </source>
</reference>
<dbReference type="InterPro" id="IPR000688">
    <property type="entry name" value="HypA/HybF"/>
</dbReference>
<dbReference type="PANTHER" id="PTHR34535">
    <property type="entry name" value="HYDROGENASE MATURATION FACTOR HYPA"/>
    <property type="match status" value="1"/>
</dbReference>
<name>A3DKY0_STAMF</name>
<dbReference type="GeneID" id="4907933"/>
<evidence type="ECO:0000256" key="2">
    <source>
        <dbReference type="ARBA" id="ARBA00022723"/>
    </source>
</evidence>
<evidence type="ECO:0000256" key="4">
    <source>
        <dbReference type="HAMAP-Rule" id="MF_00213"/>
    </source>
</evidence>
<dbReference type="Proteomes" id="UP000000254">
    <property type="component" value="Chromosome"/>
</dbReference>
<keyword evidence="1 4" id="KW-0533">Nickel</keyword>
<reference evidence="6" key="1">
    <citation type="journal article" date="2009" name="BMC Genomics">
        <title>The complete genome sequence of Staphylothermus marinus reveals differences in sulfur metabolism among heterotrophic Crenarchaeota.</title>
        <authorList>
            <person name="Anderson I.J."/>
            <person name="Dharmarajan L."/>
            <person name="Rodriguez J."/>
            <person name="Hooper S."/>
            <person name="Porat I."/>
            <person name="Ulrich L.E."/>
            <person name="Elkins J.G."/>
            <person name="Mavromatis K."/>
            <person name="Sun H."/>
            <person name="Land M."/>
            <person name="Lapidus A."/>
            <person name="Lucas S."/>
            <person name="Barry K."/>
            <person name="Huber H."/>
            <person name="Zhulin I.B."/>
            <person name="Whitman W.B."/>
            <person name="Mukhopadhyay B."/>
            <person name="Woese C."/>
            <person name="Bristow J."/>
            <person name="Kyrpides N."/>
        </authorList>
    </citation>
    <scope>NUCLEOTIDE SEQUENCE [LARGE SCALE GENOMIC DNA]</scope>
    <source>
        <strain evidence="6">ATCC 43588 / DSM 3639 / JCM 9404 / F1</strain>
    </source>
</reference>
<feature type="binding site" evidence="4">
    <location>
        <position position="74"/>
    </location>
    <ligand>
        <name>Zn(2+)</name>
        <dbReference type="ChEBI" id="CHEBI:29105"/>
    </ligand>
</feature>
<dbReference type="EMBL" id="CP000575">
    <property type="protein sequence ID" value="ABN69290.1"/>
    <property type="molecule type" value="Genomic_DNA"/>
</dbReference>
<evidence type="ECO:0000256" key="1">
    <source>
        <dbReference type="ARBA" id="ARBA00022596"/>
    </source>
</evidence>
<dbReference type="GO" id="GO:0051604">
    <property type="term" value="P:protein maturation"/>
    <property type="evidence" value="ECO:0007669"/>
    <property type="project" value="InterPro"/>
</dbReference>
<gene>
    <name evidence="4" type="primary">hypA</name>
    <name evidence="5" type="ordered locus">Smar_0177</name>
</gene>
<keyword evidence="6" id="KW-1185">Reference proteome</keyword>
<keyword evidence="3 4" id="KW-0862">Zinc</keyword>
<dbReference type="PIRSF" id="PIRSF004761">
    <property type="entry name" value="Hydrgn_mat_HypA"/>
    <property type="match status" value="1"/>
</dbReference>
<feature type="binding site" evidence="4">
    <location>
        <position position="109"/>
    </location>
    <ligand>
        <name>Zn(2+)</name>
        <dbReference type="ChEBI" id="CHEBI:29105"/>
    </ligand>
</feature>
<proteinExistence type="inferred from homology"/>
<dbReference type="Pfam" id="PF01155">
    <property type="entry name" value="HypA"/>
    <property type="match status" value="1"/>
</dbReference>
<dbReference type="OrthoDB" id="36835at2157"/>
<dbReference type="eggNOG" id="arCOG04426">
    <property type="taxonomic scope" value="Archaea"/>
</dbReference>
<accession>A3DKY0</accession>
<dbReference type="GO" id="GO:0016151">
    <property type="term" value="F:nickel cation binding"/>
    <property type="evidence" value="ECO:0007669"/>
    <property type="project" value="UniProtKB-UniRule"/>
</dbReference>
<comment type="function">
    <text evidence="4">Involved in the maturation of [NiFe] hydrogenases. Required for nickel insertion into the metal center of the hydrogenase.</text>
</comment>
<evidence type="ECO:0000256" key="3">
    <source>
        <dbReference type="ARBA" id="ARBA00022833"/>
    </source>
</evidence>
<dbReference type="PANTHER" id="PTHR34535:SF3">
    <property type="entry name" value="HYDROGENASE MATURATION FACTOR HYPA"/>
    <property type="match status" value="1"/>
</dbReference>
<evidence type="ECO:0000313" key="6">
    <source>
        <dbReference type="Proteomes" id="UP000000254"/>
    </source>
</evidence>
<dbReference type="HOGENOM" id="CLU_126929_2_0_2"/>
<dbReference type="HAMAP" id="MF_00213">
    <property type="entry name" value="HypA_HybF"/>
    <property type="match status" value="1"/>
</dbReference>
<feature type="binding site" evidence="4">
    <location>
        <position position="112"/>
    </location>
    <ligand>
        <name>Zn(2+)</name>
        <dbReference type="ChEBI" id="CHEBI:29105"/>
    </ligand>
</feature>
<protein>
    <recommendedName>
        <fullName evidence="4">Hydrogenase maturation factor HypA</fullName>
    </recommendedName>
</protein>
<feature type="binding site" evidence="4">
    <location>
        <position position="3"/>
    </location>
    <ligand>
        <name>Ni(2+)</name>
        <dbReference type="ChEBI" id="CHEBI:49786"/>
    </ligand>
</feature>
<dbReference type="GO" id="GO:0008270">
    <property type="term" value="F:zinc ion binding"/>
    <property type="evidence" value="ECO:0007669"/>
    <property type="project" value="UniProtKB-UniRule"/>
</dbReference>
<comment type="similarity">
    <text evidence="4">Belongs to the HypA/HybF family.</text>
</comment>
<dbReference type="AlphaFoldDB" id="A3DKY0"/>